<dbReference type="Pfam" id="PF14039">
    <property type="entry name" value="YusW"/>
    <property type="match status" value="1"/>
</dbReference>
<evidence type="ECO:0000313" key="3">
    <source>
        <dbReference type="Proteomes" id="UP001597231"/>
    </source>
</evidence>
<sequence>MRKSLFFLFIIALFLLTACSSKNILPEEKANEVVDTYGITMITVTIDTKEQKEALNVSFSEKKERSEAEYVNKIDNVYLHGEKAVNKLMEVFSNHEINPDMDETELIKRISEAFEIHDFKMIRLQITFKGYDSKEIMMTK</sequence>
<keyword evidence="1" id="KW-0732">Signal</keyword>
<organism evidence="2 3">
    <name type="scientific">Sporosarcina contaminans</name>
    <dbReference type="NCBI Taxonomy" id="633403"/>
    <lineage>
        <taxon>Bacteria</taxon>
        <taxon>Bacillati</taxon>
        <taxon>Bacillota</taxon>
        <taxon>Bacilli</taxon>
        <taxon>Bacillales</taxon>
        <taxon>Caryophanaceae</taxon>
        <taxon>Sporosarcina</taxon>
    </lineage>
</organism>
<feature type="signal peptide" evidence="1">
    <location>
        <begin position="1"/>
        <end position="23"/>
    </location>
</feature>
<dbReference type="PROSITE" id="PS51257">
    <property type="entry name" value="PROKAR_LIPOPROTEIN"/>
    <property type="match status" value="1"/>
</dbReference>
<comment type="caution">
    <text evidence="2">The sequence shown here is derived from an EMBL/GenBank/DDBJ whole genome shotgun (WGS) entry which is preliminary data.</text>
</comment>
<keyword evidence="3" id="KW-1185">Reference proteome</keyword>
<protein>
    <submittedName>
        <fullName evidence="2">YusW family protein</fullName>
    </submittedName>
</protein>
<feature type="chain" id="PRO_5047462452" evidence="1">
    <location>
        <begin position="24"/>
        <end position="140"/>
    </location>
</feature>
<dbReference type="EMBL" id="JBHTLT010000131">
    <property type="protein sequence ID" value="MFD1206878.1"/>
    <property type="molecule type" value="Genomic_DNA"/>
</dbReference>
<name>A0ABW3U249_9BACL</name>
<evidence type="ECO:0000256" key="1">
    <source>
        <dbReference type="SAM" id="SignalP"/>
    </source>
</evidence>
<gene>
    <name evidence="2" type="ORF">ACFQ38_17410</name>
</gene>
<dbReference type="RefSeq" id="WP_381482532.1">
    <property type="nucleotide sequence ID" value="NZ_JBHTLT010000131.1"/>
</dbReference>
<reference evidence="3" key="1">
    <citation type="journal article" date="2019" name="Int. J. Syst. Evol. Microbiol.">
        <title>The Global Catalogue of Microorganisms (GCM) 10K type strain sequencing project: providing services to taxonomists for standard genome sequencing and annotation.</title>
        <authorList>
            <consortium name="The Broad Institute Genomics Platform"/>
            <consortium name="The Broad Institute Genome Sequencing Center for Infectious Disease"/>
            <person name="Wu L."/>
            <person name="Ma J."/>
        </authorList>
    </citation>
    <scope>NUCLEOTIDE SEQUENCE [LARGE SCALE GENOMIC DNA]</scope>
    <source>
        <strain evidence="3">CCUG 53915</strain>
    </source>
</reference>
<dbReference type="Proteomes" id="UP001597231">
    <property type="component" value="Unassembled WGS sequence"/>
</dbReference>
<accession>A0ABW3U249</accession>
<evidence type="ECO:0000313" key="2">
    <source>
        <dbReference type="EMBL" id="MFD1206878.1"/>
    </source>
</evidence>
<dbReference type="InterPro" id="IPR025623">
    <property type="entry name" value="YusW"/>
</dbReference>
<proteinExistence type="predicted"/>